<accession>A0A0K1PTA5</accession>
<dbReference type="STRING" id="1391654.AKJ09_03429"/>
<evidence type="ECO:0000256" key="2">
    <source>
        <dbReference type="ARBA" id="ARBA00010219"/>
    </source>
</evidence>
<comment type="catalytic activity">
    <reaction evidence="7 8">
        <text>(2S,6S)-2,6-diaminopimelate = meso-2,6-diaminopimelate</text>
        <dbReference type="Rhea" id="RHEA:15393"/>
        <dbReference type="ChEBI" id="CHEBI:57609"/>
        <dbReference type="ChEBI" id="CHEBI:57791"/>
        <dbReference type="EC" id="5.1.1.7"/>
    </reaction>
</comment>
<feature type="binding site" evidence="8">
    <location>
        <begin position="76"/>
        <end position="77"/>
    </location>
    <ligand>
        <name>substrate</name>
    </ligand>
</feature>
<dbReference type="OrthoDB" id="9805408at2"/>
<keyword evidence="4 8" id="KW-0028">Amino-acid biosynthesis</keyword>
<comment type="similarity">
    <text evidence="2 8">Belongs to the diaminopimelate epimerase family.</text>
</comment>
<feature type="binding site" evidence="8">
    <location>
        <position position="183"/>
    </location>
    <ligand>
        <name>substrate</name>
    </ligand>
</feature>
<dbReference type="EC" id="5.1.1.7" evidence="3 8"/>
<dbReference type="NCBIfam" id="TIGR00652">
    <property type="entry name" value="DapF"/>
    <property type="match status" value="1"/>
</dbReference>
<feature type="active site" description="Proton acceptor" evidence="8">
    <location>
        <position position="209"/>
    </location>
</feature>
<dbReference type="AlphaFoldDB" id="A0A0K1PTA5"/>
<feature type="active site" description="Proton donor" evidence="8">
    <location>
        <position position="75"/>
    </location>
</feature>
<evidence type="ECO:0000256" key="6">
    <source>
        <dbReference type="ARBA" id="ARBA00023235"/>
    </source>
</evidence>
<feature type="binding site" evidence="8">
    <location>
        <begin position="200"/>
        <end position="201"/>
    </location>
    <ligand>
        <name>substrate</name>
    </ligand>
</feature>
<evidence type="ECO:0000313" key="11">
    <source>
        <dbReference type="Proteomes" id="UP000064967"/>
    </source>
</evidence>
<feature type="binding site" evidence="8">
    <location>
        <begin position="210"/>
        <end position="211"/>
    </location>
    <ligand>
        <name>substrate</name>
    </ligand>
</feature>
<dbReference type="GO" id="GO:0009089">
    <property type="term" value="P:lysine biosynthetic process via diaminopimelate"/>
    <property type="evidence" value="ECO:0007669"/>
    <property type="project" value="UniProtKB-UniRule"/>
</dbReference>
<evidence type="ECO:0000313" key="10">
    <source>
        <dbReference type="EMBL" id="AKU96765.1"/>
    </source>
</evidence>
<comment type="subcellular location">
    <subcellularLocation>
        <location evidence="8">Cytoplasm</location>
    </subcellularLocation>
</comment>
<dbReference type="EMBL" id="CP012333">
    <property type="protein sequence ID" value="AKU96765.1"/>
    <property type="molecule type" value="Genomic_DNA"/>
</dbReference>
<evidence type="ECO:0000256" key="7">
    <source>
        <dbReference type="ARBA" id="ARBA00051712"/>
    </source>
</evidence>
<dbReference type="KEGG" id="llu:AKJ09_03429"/>
<dbReference type="Gene3D" id="3.10.310.10">
    <property type="entry name" value="Diaminopimelate Epimerase, Chain A, domain 1"/>
    <property type="match status" value="2"/>
</dbReference>
<keyword evidence="11" id="KW-1185">Reference proteome</keyword>
<dbReference type="PATRIC" id="fig|1391654.3.peg.3471"/>
<keyword evidence="5 8" id="KW-0457">Lysine biosynthesis</keyword>
<feature type="binding site" evidence="8">
    <location>
        <position position="66"/>
    </location>
    <ligand>
        <name>substrate</name>
    </ligand>
</feature>
<dbReference type="PANTHER" id="PTHR31689">
    <property type="entry name" value="DIAMINOPIMELATE EPIMERASE, CHLOROPLASTIC"/>
    <property type="match status" value="1"/>
</dbReference>
<feature type="site" description="Could be important to modulate the pK values of the two catalytic cysteine residues" evidence="8">
    <location>
        <position position="153"/>
    </location>
</feature>
<comment type="pathway">
    <text evidence="1 8">Amino-acid biosynthesis; L-lysine biosynthesis via DAP pathway; DL-2,6-diaminopimelate from LL-2,6-diaminopimelate: step 1/1.</text>
</comment>
<feature type="site" description="Could be important to modulate the pK values of the two catalytic cysteine residues" evidence="8">
    <location>
        <position position="200"/>
    </location>
</feature>
<feature type="binding site" evidence="8">
    <location>
        <position position="14"/>
    </location>
    <ligand>
        <name>substrate</name>
    </ligand>
</feature>
<reference evidence="10 11" key="1">
    <citation type="submission" date="2015-08" db="EMBL/GenBank/DDBJ databases">
        <authorList>
            <person name="Babu N.S."/>
            <person name="Beckwith C.J."/>
            <person name="Beseler K.G."/>
            <person name="Brison A."/>
            <person name="Carone J.V."/>
            <person name="Caskin T.P."/>
            <person name="Diamond M."/>
            <person name="Durham M.E."/>
            <person name="Foxe J.M."/>
            <person name="Go M."/>
            <person name="Henderson B.A."/>
            <person name="Jones I.B."/>
            <person name="McGettigan J.A."/>
            <person name="Micheletti S.J."/>
            <person name="Nasrallah M.E."/>
            <person name="Ortiz D."/>
            <person name="Piller C.R."/>
            <person name="Privatt S.R."/>
            <person name="Schneider S.L."/>
            <person name="Sharp S."/>
            <person name="Smith T.C."/>
            <person name="Stanton J.D."/>
            <person name="Ullery H.E."/>
            <person name="Wilson R.J."/>
            <person name="Serrano M.G."/>
            <person name="Buck G."/>
            <person name="Lee V."/>
            <person name="Wang Y."/>
            <person name="Carvalho R."/>
            <person name="Voegtly L."/>
            <person name="Shi R."/>
            <person name="Duckworth R."/>
            <person name="Johnson A."/>
            <person name="Loviza R."/>
            <person name="Walstead R."/>
            <person name="Shah Z."/>
            <person name="Kiflezghi M."/>
            <person name="Wade K."/>
            <person name="Ball S.L."/>
            <person name="Bradley K.W."/>
            <person name="Asai D.J."/>
            <person name="Bowman C.A."/>
            <person name="Russell D.A."/>
            <person name="Pope W.H."/>
            <person name="Jacobs-Sera D."/>
            <person name="Hendrix R.W."/>
            <person name="Hatfull G.F."/>
        </authorList>
    </citation>
    <scope>NUCLEOTIDE SEQUENCE [LARGE SCALE GENOMIC DNA]</scope>
    <source>
        <strain evidence="10 11">DSM 27648</strain>
    </source>
</reference>
<protein>
    <recommendedName>
        <fullName evidence="3 8">Diaminopimelate epimerase</fullName>
        <shortName evidence="8">DAP epimerase</shortName>
        <ecNumber evidence="3 8">5.1.1.7</ecNumber>
    </recommendedName>
    <alternativeName>
        <fullName evidence="8">PLP-independent amino acid racemase</fullName>
    </alternativeName>
</protein>
<dbReference type="SUPFAM" id="SSF54506">
    <property type="entry name" value="Diaminopimelate epimerase-like"/>
    <property type="match status" value="1"/>
</dbReference>
<evidence type="ECO:0000256" key="4">
    <source>
        <dbReference type="ARBA" id="ARBA00022605"/>
    </source>
</evidence>
<evidence type="ECO:0000256" key="8">
    <source>
        <dbReference type="HAMAP-Rule" id="MF_00197"/>
    </source>
</evidence>
<comment type="function">
    <text evidence="8">Catalyzes the stereoinversion of LL-2,6-diaminopimelate (L,L-DAP) to meso-diaminopimelate (meso-DAP), a precursor of L-lysine and an essential component of the bacterial peptidoglycan.</text>
</comment>
<sequence length="271" mass="28369">MEAFAFHKYEGLGNDFIIVEADRDDAVPAAVAKALCDRRFGIGGDGILLLLPPTSSGARGRMRVINADGSVPEMCGNGLRCAVLYAARVQGVAEGEILFDTDAGKKPCLIDDRDGRGLVTVDMGPIRVDDDITLDLGDGEPWTFTPADAGNPHVITTRAASRADIDAVGPRVATHSRFPAGTNVEFAVYRKGAVDLVVWERGVGLTLACGTGACATVAVGVRKGLISVNEEVAVNLPGGPLSIKLRDDGHAIMRGPARHVFSGTLTELPPG</sequence>
<proteinExistence type="inferred from homology"/>
<dbReference type="Proteomes" id="UP000064967">
    <property type="component" value="Chromosome"/>
</dbReference>
<evidence type="ECO:0000256" key="5">
    <source>
        <dbReference type="ARBA" id="ARBA00023154"/>
    </source>
</evidence>
<dbReference type="HAMAP" id="MF_00197">
    <property type="entry name" value="DAP_epimerase"/>
    <property type="match status" value="1"/>
</dbReference>
<dbReference type="InterPro" id="IPR018510">
    <property type="entry name" value="DAP_epimerase_AS"/>
</dbReference>
<dbReference type="RefSeq" id="WP_146648005.1">
    <property type="nucleotide sequence ID" value="NZ_CP012333.1"/>
</dbReference>
<organism evidence="10 11">
    <name type="scientific">Labilithrix luteola</name>
    <dbReference type="NCBI Taxonomy" id="1391654"/>
    <lineage>
        <taxon>Bacteria</taxon>
        <taxon>Pseudomonadati</taxon>
        <taxon>Myxococcota</taxon>
        <taxon>Polyangia</taxon>
        <taxon>Polyangiales</taxon>
        <taxon>Labilitrichaceae</taxon>
        <taxon>Labilithrix</taxon>
    </lineage>
</organism>
<dbReference type="UniPathway" id="UPA00034">
    <property type="reaction ID" value="UER00025"/>
</dbReference>
<dbReference type="GO" id="GO:0005829">
    <property type="term" value="C:cytosol"/>
    <property type="evidence" value="ECO:0007669"/>
    <property type="project" value="TreeGrafter"/>
</dbReference>
<dbReference type="Pfam" id="PF01678">
    <property type="entry name" value="DAP_epimerase"/>
    <property type="match status" value="2"/>
</dbReference>
<gene>
    <name evidence="8" type="primary">dapF</name>
    <name evidence="10" type="ORF">AKJ09_03429</name>
</gene>
<comment type="subunit">
    <text evidence="8">Homodimer.</text>
</comment>
<comment type="caution">
    <text evidence="8">Lacks conserved residue(s) required for the propagation of feature annotation.</text>
</comment>
<dbReference type="InterPro" id="IPR001653">
    <property type="entry name" value="DAP_epimerase_DapF"/>
</dbReference>
<feature type="active site" evidence="9">
    <location>
        <position position="75"/>
    </location>
</feature>
<dbReference type="PROSITE" id="PS01326">
    <property type="entry name" value="DAP_EPIMERASE"/>
    <property type="match status" value="1"/>
</dbReference>
<evidence type="ECO:0000256" key="9">
    <source>
        <dbReference type="PROSITE-ProRule" id="PRU10125"/>
    </source>
</evidence>
<feature type="binding site" evidence="8">
    <location>
        <position position="151"/>
    </location>
    <ligand>
        <name>substrate</name>
    </ligand>
</feature>
<evidence type="ECO:0000256" key="3">
    <source>
        <dbReference type="ARBA" id="ARBA00013080"/>
    </source>
</evidence>
<dbReference type="PANTHER" id="PTHR31689:SF0">
    <property type="entry name" value="DIAMINOPIMELATE EPIMERASE"/>
    <property type="match status" value="1"/>
</dbReference>
<evidence type="ECO:0000256" key="1">
    <source>
        <dbReference type="ARBA" id="ARBA00005196"/>
    </source>
</evidence>
<keyword evidence="8" id="KW-0963">Cytoplasm</keyword>
<dbReference type="GO" id="GO:0008837">
    <property type="term" value="F:diaminopimelate epimerase activity"/>
    <property type="evidence" value="ECO:0007669"/>
    <property type="project" value="UniProtKB-UniRule"/>
</dbReference>
<keyword evidence="6 8" id="KW-0413">Isomerase</keyword>
<name>A0A0K1PTA5_9BACT</name>